<dbReference type="EMBL" id="CP014034">
    <property type="protein sequence ID" value="AMF93248.1"/>
    <property type="molecule type" value="Genomic_DNA"/>
</dbReference>
<accession>A0ABN4KND1</accession>
<proteinExistence type="predicted"/>
<sequence>MPHFLEIFTSTIDAQQSGQWIFLFCRPPLFLMRIFSSIQVILAELGRTICCIFVWLFARSLQLTHNNPDVVMKPEMGDVLFTITQL</sequence>
<organism evidence="1 2">
    <name type="scientific">Vibrio fluvialis</name>
    <dbReference type="NCBI Taxonomy" id="676"/>
    <lineage>
        <taxon>Bacteria</taxon>
        <taxon>Pseudomonadati</taxon>
        <taxon>Pseudomonadota</taxon>
        <taxon>Gammaproteobacteria</taxon>
        <taxon>Vibrionales</taxon>
        <taxon>Vibrionaceae</taxon>
        <taxon>Vibrio</taxon>
    </lineage>
</organism>
<dbReference type="Proteomes" id="UP000057088">
    <property type="component" value="Chromosome 1"/>
</dbReference>
<evidence type="ECO:0000313" key="2">
    <source>
        <dbReference type="Proteomes" id="UP000057088"/>
    </source>
</evidence>
<dbReference type="RefSeq" id="WP_061056017.1">
    <property type="nucleotide sequence ID" value="NZ_CABLBX010000005.1"/>
</dbReference>
<evidence type="ECO:0000313" key="1">
    <source>
        <dbReference type="EMBL" id="AMF93248.1"/>
    </source>
</evidence>
<dbReference type="GeneID" id="29383100"/>
<keyword evidence="2" id="KW-1185">Reference proteome</keyword>
<name>A0ABN4KND1_VIBFL</name>
<protein>
    <submittedName>
        <fullName evidence="1">Uncharacterized protein</fullName>
    </submittedName>
</protein>
<gene>
    <name evidence="1" type="ORF">AL536_07300</name>
</gene>
<reference evidence="2" key="1">
    <citation type="submission" date="2015-12" db="EMBL/GenBank/DDBJ databases">
        <title>FDA dAtabase for Regulatory Grade micrObial Sequences (FDA-ARGOS): Supporting development and validation of Infectious Disease Dx tests.</title>
        <authorList>
            <person name="Hoffmann M."/>
            <person name="Allard M."/>
            <person name="Evans P."/>
            <person name="Brown E."/>
            <person name="Tallon L.J."/>
            <person name="Sadzewicz L."/>
            <person name="Sengamalay N."/>
            <person name="Ott S."/>
            <person name="Godinez A."/>
            <person name="Nagaraj S."/>
            <person name="Vyas G."/>
            <person name="Aluvathingal J."/>
            <person name="Nadendla S."/>
            <person name="Geyer C."/>
            <person name="Sichtig H."/>
        </authorList>
    </citation>
    <scope>NUCLEOTIDE SEQUENCE [LARGE SCALE GENOMIC DNA]</scope>
    <source>
        <strain evidence="2">ATCC 33809</strain>
    </source>
</reference>